<dbReference type="AlphaFoldDB" id="A0A1B0C973"/>
<dbReference type="GO" id="GO:0005615">
    <property type="term" value="C:extracellular space"/>
    <property type="evidence" value="ECO:0007669"/>
    <property type="project" value="TreeGrafter"/>
</dbReference>
<organism evidence="6 7">
    <name type="scientific">Lutzomyia longipalpis</name>
    <name type="common">Sand fly</name>
    <dbReference type="NCBI Taxonomy" id="7200"/>
    <lineage>
        <taxon>Eukaryota</taxon>
        <taxon>Metazoa</taxon>
        <taxon>Ecdysozoa</taxon>
        <taxon>Arthropoda</taxon>
        <taxon>Hexapoda</taxon>
        <taxon>Insecta</taxon>
        <taxon>Pterygota</taxon>
        <taxon>Neoptera</taxon>
        <taxon>Endopterygota</taxon>
        <taxon>Diptera</taxon>
        <taxon>Nematocera</taxon>
        <taxon>Psychodoidea</taxon>
        <taxon>Psychodidae</taxon>
        <taxon>Lutzomyia</taxon>
        <taxon>Lutzomyia</taxon>
    </lineage>
</organism>
<reference evidence="7" key="1">
    <citation type="submission" date="2012-05" db="EMBL/GenBank/DDBJ databases">
        <title>Whole Genome Assembly of Lutzomyia longipalpis.</title>
        <authorList>
            <person name="Richards S."/>
            <person name="Qu C."/>
            <person name="Dillon R."/>
            <person name="Worley K."/>
            <person name="Scherer S."/>
            <person name="Batterton M."/>
            <person name="Taylor A."/>
            <person name="Hawes A."/>
            <person name="Hernandez B."/>
            <person name="Kovar C."/>
            <person name="Mandapat C."/>
            <person name="Pham C."/>
            <person name="Qu C."/>
            <person name="Jing C."/>
            <person name="Bess C."/>
            <person name="Bandaranaike D."/>
            <person name="Ngo D."/>
            <person name="Ongeri F."/>
            <person name="Arias F."/>
            <person name="Lara F."/>
            <person name="Weissenberger G."/>
            <person name="Kamau G."/>
            <person name="Han H."/>
            <person name="Shen H."/>
            <person name="Dinh H."/>
            <person name="Khalil I."/>
            <person name="Jones J."/>
            <person name="Shafer J."/>
            <person name="Jayaseelan J."/>
            <person name="Quiroz J."/>
            <person name="Blankenburg K."/>
            <person name="Nguyen L."/>
            <person name="Jackson L."/>
            <person name="Francisco L."/>
            <person name="Tang L.-Y."/>
            <person name="Pu L.-L."/>
            <person name="Perales L."/>
            <person name="Lorensuhewa L."/>
            <person name="Munidasa M."/>
            <person name="Coyle M."/>
            <person name="Taylor M."/>
            <person name="Puazo M."/>
            <person name="Firestine M."/>
            <person name="Scheel M."/>
            <person name="Javaid M."/>
            <person name="Wang M."/>
            <person name="Li M."/>
            <person name="Tabassum N."/>
            <person name="Saada N."/>
            <person name="Osuji N."/>
            <person name="Aqrawi P."/>
            <person name="Fu Q."/>
            <person name="Thornton R."/>
            <person name="Raj R."/>
            <person name="Goodspeed R."/>
            <person name="Mata R."/>
            <person name="Najjar R."/>
            <person name="Gubbala S."/>
            <person name="Lee S."/>
            <person name="Denson S."/>
            <person name="Patil S."/>
            <person name="Macmil S."/>
            <person name="Qi S."/>
            <person name="Matskevitch T."/>
            <person name="Palculict T."/>
            <person name="Mathew T."/>
            <person name="Vee V."/>
            <person name="Velamala V."/>
            <person name="Korchina V."/>
            <person name="Cai W."/>
            <person name="Liu W."/>
            <person name="Dai W."/>
            <person name="Zou X."/>
            <person name="Zhu Y."/>
            <person name="Zhang Y."/>
            <person name="Wu Y.-Q."/>
            <person name="Xin Y."/>
            <person name="Nazarath L."/>
            <person name="Kovar C."/>
            <person name="Han Y."/>
            <person name="Muzny D."/>
            <person name="Gibbs R."/>
        </authorList>
    </citation>
    <scope>NUCLEOTIDE SEQUENCE [LARGE SCALE GENOMIC DNA]</scope>
    <source>
        <strain evidence="7">Jacobina</strain>
    </source>
</reference>
<dbReference type="InterPro" id="IPR003587">
    <property type="entry name" value="Hint_dom_N"/>
</dbReference>
<dbReference type="PANTHER" id="PTHR11889">
    <property type="entry name" value="HEDGEHOG"/>
    <property type="match status" value="1"/>
</dbReference>
<keyword evidence="7" id="KW-1185">Reference proteome</keyword>
<evidence type="ECO:0000256" key="1">
    <source>
        <dbReference type="ARBA" id="ARBA00022473"/>
    </source>
</evidence>
<keyword evidence="1" id="KW-0217">Developmental protein</keyword>
<dbReference type="InterPro" id="IPR001657">
    <property type="entry name" value="Hedgehog"/>
</dbReference>
<dbReference type="FunFam" id="2.170.16.10:FF:000001">
    <property type="entry name" value="Indian hedgehog"/>
    <property type="match status" value="1"/>
</dbReference>
<evidence type="ECO:0000313" key="5">
    <source>
        <dbReference type="EMBL" id="MBC1177332.1"/>
    </source>
</evidence>
<evidence type="ECO:0000259" key="3">
    <source>
        <dbReference type="SMART" id="SM00305"/>
    </source>
</evidence>
<evidence type="ECO:0000313" key="7">
    <source>
        <dbReference type="Proteomes" id="UP000092461"/>
    </source>
</evidence>
<dbReference type="Pfam" id="PF01079">
    <property type="entry name" value="Hint"/>
    <property type="match status" value="1"/>
</dbReference>
<dbReference type="SMART" id="SM00306">
    <property type="entry name" value="HintN"/>
    <property type="match status" value="1"/>
</dbReference>
<dbReference type="InterPro" id="IPR036844">
    <property type="entry name" value="Hint_dom_sf"/>
</dbReference>
<sequence>MKNKEYKKLLSIPGLDSSQASYTSGCFTASSTVVTESGERRRLSDLRIGERVLSIDEDGRPAFSEVMLFLDRNSDEERQFVHIEADGNTHLSVTPSHLLMSVDSVGSRSFVFADSIEEGDLLLVAVNGTTLVPRRVLRVSVAVSRGVFAPLTRHGTVIVDSVAASCYALVESQSVAHWSFLPVRAATTISRWFSATKVPEASRQNGIHWYAKALYAIKDYVLPAKLLHH</sequence>
<proteinExistence type="predicted"/>
<dbReference type="GO" id="GO:0001708">
    <property type="term" value="P:cell fate specification"/>
    <property type="evidence" value="ECO:0007669"/>
    <property type="project" value="TreeGrafter"/>
</dbReference>
<dbReference type="EnsemblMetazoa" id="LLOJ000495-RA">
    <property type="protein sequence ID" value="LLOJ000495-PA"/>
    <property type="gene ID" value="LLOJ000495"/>
</dbReference>
<feature type="domain" description="Hint" evidence="4">
    <location>
        <begin position="24"/>
        <end position="126"/>
    </location>
</feature>
<evidence type="ECO:0000256" key="2">
    <source>
        <dbReference type="ARBA" id="ARBA00022729"/>
    </source>
</evidence>
<name>A0A1B0C973_LUTLO</name>
<evidence type="ECO:0000259" key="4">
    <source>
        <dbReference type="SMART" id="SM00306"/>
    </source>
</evidence>
<dbReference type="SUPFAM" id="SSF51294">
    <property type="entry name" value="Hedgehog/intein (Hint) domain"/>
    <property type="match status" value="1"/>
</dbReference>
<dbReference type="VEuPathDB" id="VectorBase:LLONM1_006388"/>
<dbReference type="InterPro" id="IPR001767">
    <property type="entry name" value="Hedgehog_Hint"/>
</dbReference>
<accession>A0A1B0C973</accession>
<feature type="domain" description="Hint" evidence="3">
    <location>
        <begin position="128"/>
        <end position="172"/>
    </location>
</feature>
<evidence type="ECO:0000313" key="6">
    <source>
        <dbReference type="EnsemblMetazoa" id="LLOJ000495-PA"/>
    </source>
</evidence>
<dbReference type="Proteomes" id="UP000092461">
    <property type="component" value="Unassembled WGS sequence"/>
</dbReference>
<dbReference type="EMBL" id="GITU01008629">
    <property type="protein sequence ID" value="MBC1177332.1"/>
    <property type="molecule type" value="Transcribed_RNA"/>
</dbReference>
<dbReference type="GO" id="GO:0010468">
    <property type="term" value="P:regulation of gene expression"/>
    <property type="evidence" value="ECO:0007669"/>
    <property type="project" value="TreeGrafter"/>
</dbReference>
<dbReference type="Gene3D" id="2.170.16.10">
    <property type="entry name" value="Hedgehog/Intein (Hint) domain"/>
    <property type="match status" value="1"/>
</dbReference>
<dbReference type="InterPro" id="IPR006141">
    <property type="entry name" value="Intein_N"/>
</dbReference>
<dbReference type="EMBL" id="AJWK01001992">
    <property type="status" value="NOT_ANNOTATED_CDS"/>
    <property type="molecule type" value="Genomic_DNA"/>
</dbReference>
<dbReference type="GO" id="GO:0005509">
    <property type="term" value="F:calcium ion binding"/>
    <property type="evidence" value="ECO:0007669"/>
    <property type="project" value="TreeGrafter"/>
</dbReference>
<protein>
    <submittedName>
        <fullName evidence="5">Putative sonic hedgehog</fullName>
    </submittedName>
</protein>
<dbReference type="PANTHER" id="PTHR11889:SF31">
    <property type="entry name" value="PROTEIN HEDGEHOG"/>
    <property type="match status" value="1"/>
</dbReference>
<dbReference type="VEuPathDB" id="VectorBase:LLOJ000495"/>
<dbReference type="GO" id="GO:0016540">
    <property type="term" value="P:protein autoprocessing"/>
    <property type="evidence" value="ECO:0007669"/>
    <property type="project" value="InterPro"/>
</dbReference>
<reference evidence="6" key="3">
    <citation type="submission" date="2020-05" db="UniProtKB">
        <authorList>
            <consortium name="EnsemblMetazoa"/>
        </authorList>
    </citation>
    <scope>IDENTIFICATION</scope>
    <source>
        <strain evidence="6">Jacobina</strain>
    </source>
</reference>
<dbReference type="InterPro" id="IPR003586">
    <property type="entry name" value="Hint_dom_C"/>
</dbReference>
<dbReference type="GO" id="GO:0016539">
    <property type="term" value="P:intein-mediated protein splicing"/>
    <property type="evidence" value="ECO:0007669"/>
    <property type="project" value="InterPro"/>
</dbReference>
<dbReference type="GO" id="GO:0005113">
    <property type="term" value="F:patched binding"/>
    <property type="evidence" value="ECO:0007669"/>
    <property type="project" value="TreeGrafter"/>
</dbReference>
<dbReference type="GO" id="GO:0048731">
    <property type="term" value="P:system development"/>
    <property type="evidence" value="ECO:0007669"/>
    <property type="project" value="UniProtKB-ARBA"/>
</dbReference>
<dbReference type="GO" id="GO:0007267">
    <property type="term" value="P:cell-cell signaling"/>
    <property type="evidence" value="ECO:0007669"/>
    <property type="project" value="InterPro"/>
</dbReference>
<dbReference type="CDD" id="cd00081">
    <property type="entry name" value="Hint"/>
    <property type="match status" value="1"/>
</dbReference>
<dbReference type="SMART" id="SM00305">
    <property type="entry name" value="HintC"/>
    <property type="match status" value="1"/>
</dbReference>
<dbReference type="GO" id="GO:0007224">
    <property type="term" value="P:smoothened signaling pathway"/>
    <property type="evidence" value="ECO:0007669"/>
    <property type="project" value="TreeGrafter"/>
</dbReference>
<dbReference type="PRINTS" id="PR00632">
    <property type="entry name" value="SONICHHOG"/>
</dbReference>
<dbReference type="PROSITE" id="PS50817">
    <property type="entry name" value="INTEIN_N_TER"/>
    <property type="match status" value="1"/>
</dbReference>
<keyword evidence="2" id="KW-0732">Signal</keyword>
<dbReference type="InterPro" id="IPR050387">
    <property type="entry name" value="Hedgehog_Signaling"/>
</dbReference>
<reference evidence="5" key="2">
    <citation type="journal article" date="2020" name="BMC">
        <title>Leishmania infection induces a limited differential gene expression in the sand fly midgut.</title>
        <authorList>
            <person name="Coutinho-Abreu I.V."/>
            <person name="Serafim T.D."/>
            <person name="Meneses C."/>
            <person name="Kamhawi S."/>
            <person name="Oliveira F."/>
            <person name="Valenzuela J.G."/>
        </authorList>
    </citation>
    <scope>NUCLEOTIDE SEQUENCE</scope>
    <source>
        <strain evidence="5">Jacobina</strain>
        <tissue evidence="5">Midgut</tissue>
    </source>
</reference>